<dbReference type="InterPro" id="IPR058058">
    <property type="entry name" value="CBU_0592-like"/>
</dbReference>
<evidence type="ECO:0000313" key="3">
    <source>
        <dbReference type="EMBL" id="APT90390.1"/>
    </source>
</evidence>
<keyword evidence="1" id="KW-1133">Transmembrane helix</keyword>
<proteinExistence type="predicted"/>
<dbReference type="NCBIfam" id="NF047864">
    <property type="entry name" value="CBU_0592_membra"/>
    <property type="match status" value="1"/>
</dbReference>
<feature type="transmembrane region" description="Helical" evidence="1">
    <location>
        <begin position="56"/>
        <end position="77"/>
    </location>
</feature>
<dbReference type="KEGG" id="csph:CSPHI_04260"/>
<accession>A0A1L7CX44</accession>
<evidence type="ECO:0000313" key="4">
    <source>
        <dbReference type="Proteomes" id="UP000185469"/>
    </source>
</evidence>
<keyword evidence="4" id="KW-1185">Reference proteome</keyword>
<sequence>MPFAQEIGLIAPIALLAAFGLLNLGKLTPQHYTYQWLNVIGAAALTYSVINPFNVGVFITEAVWTLIGVYGVIKIFLARRRGEPAPGAAAADAPRVA</sequence>
<dbReference type="RefSeq" id="WP_075691634.1">
    <property type="nucleotide sequence ID" value="NZ_CP009248.1"/>
</dbReference>
<keyword evidence="1" id="KW-0472">Membrane</keyword>
<dbReference type="AlphaFoldDB" id="A0A1L7CX44"/>
<name>A0A1L7CX44_9CORY</name>
<dbReference type="STRING" id="1437874.CSPHI_04260"/>
<reference evidence="3 4" key="1">
    <citation type="submission" date="2014-08" db="EMBL/GenBank/DDBJ databases">
        <title>Complete genome sequence of Corynebacterium sphenisci CECT 5990(T) (=DSM 44792(T)), isolated from healthy wild penguins.</title>
        <authorList>
            <person name="Ruckert C."/>
            <person name="Albersmeier A."/>
            <person name="Winkler A."/>
            <person name="Kalinowski J."/>
        </authorList>
    </citation>
    <scope>NUCLEOTIDE SEQUENCE [LARGE SCALE GENOMIC DNA]</scope>
    <source>
        <strain evidence="3 4">DSM 44792</strain>
    </source>
</reference>
<dbReference type="OrthoDB" id="73992at2"/>
<dbReference type="EMBL" id="CP009248">
    <property type="protein sequence ID" value="APT90390.1"/>
    <property type="molecule type" value="Genomic_DNA"/>
</dbReference>
<protein>
    <submittedName>
        <fullName evidence="3">Transporter</fullName>
    </submittedName>
</protein>
<evidence type="ECO:0000256" key="1">
    <source>
        <dbReference type="SAM" id="Phobius"/>
    </source>
</evidence>
<feature type="transmembrane region" description="Helical" evidence="1">
    <location>
        <begin position="6"/>
        <end position="25"/>
    </location>
</feature>
<organism evidence="3 4">
    <name type="scientific">Corynebacterium sphenisci DSM 44792</name>
    <dbReference type="NCBI Taxonomy" id="1437874"/>
    <lineage>
        <taxon>Bacteria</taxon>
        <taxon>Bacillati</taxon>
        <taxon>Actinomycetota</taxon>
        <taxon>Actinomycetes</taxon>
        <taxon>Mycobacteriales</taxon>
        <taxon>Corynebacteriaceae</taxon>
        <taxon>Corynebacterium</taxon>
    </lineage>
</organism>
<evidence type="ECO:0000259" key="2">
    <source>
        <dbReference type="Pfam" id="PF26604"/>
    </source>
</evidence>
<dbReference type="Pfam" id="PF26604">
    <property type="entry name" value="CBU_0592"/>
    <property type="match status" value="1"/>
</dbReference>
<keyword evidence="1" id="KW-0812">Transmembrane</keyword>
<gene>
    <name evidence="3" type="ORF">CSPHI_04260</name>
</gene>
<feature type="domain" description="CBU-0592-like" evidence="2">
    <location>
        <begin position="5"/>
        <end position="79"/>
    </location>
</feature>
<dbReference type="Proteomes" id="UP000185469">
    <property type="component" value="Chromosome"/>
</dbReference>